<comment type="caution">
    <text evidence="1">The sequence shown here is derived from an EMBL/GenBank/DDBJ whole genome shotgun (WGS) entry which is preliminary data.</text>
</comment>
<dbReference type="Proteomes" id="UP000885792">
    <property type="component" value="Unassembled WGS sequence"/>
</dbReference>
<proteinExistence type="predicted"/>
<name>A0A7C5LAB2_AQUAO</name>
<sequence>MAVKTYAKEALAPDYQTMILEFENVPFDFQKQRELIYEYGVEDEEPVIFADQYLLDSLDEYIKNSPRWHGFKIEDDPSQPLEKWWWHLNRIVRGEFPEDKLPKHLREIYRERYLKK</sequence>
<accession>A0A7C5LAB2</accession>
<dbReference type="AlphaFoldDB" id="A0A7C5LAB2"/>
<dbReference type="EMBL" id="DRNB01000158">
    <property type="protein sequence ID" value="HHJ64110.1"/>
    <property type="molecule type" value="Genomic_DNA"/>
</dbReference>
<reference evidence="1" key="1">
    <citation type="journal article" date="2020" name="mSystems">
        <title>Genome- and Community-Level Interaction Insights into Carbon Utilization and Element Cycling Functions of Hydrothermarchaeota in Hydrothermal Sediment.</title>
        <authorList>
            <person name="Zhou Z."/>
            <person name="Liu Y."/>
            <person name="Xu W."/>
            <person name="Pan J."/>
            <person name="Luo Z.H."/>
            <person name="Li M."/>
        </authorList>
    </citation>
    <scope>NUCLEOTIDE SEQUENCE [LARGE SCALE GENOMIC DNA]</scope>
    <source>
        <strain evidence="1">HyVt-501</strain>
    </source>
</reference>
<protein>
    <submittedName>
        <fullName evidence="1">Uncharacterized protein</fullName>
    </submittedName>
</protein>
<gene>
    <name evidence="1" type="ORF">ENJ61_04305</name>
</gene>
<organism evidence="1">
    <name type="scientific">Aquifex aeolicus</name>
    <dbReference type="NCBI Taxonomy" id="63363"/>
    <lineage>
        <taxon>Bacteria</taxon>
        <taxon>Pseudomonadati</taxon>
        <taxon>Aquificota</taxon>
        <taxon>Aquificia</taxon>
        <taxon>Aquificales</taxon>
        <taxon>Aquificaceae</taxon>
        <taxon>Aquifex</taxon>
    </lineage>
</organism>
<evidence type="ECO:0000313" key="1">
    <source>
        <dbReference type="EMBL" id="HHJ64110.1"/>
    </source>
</evidence>